<dbReference type="OrthoDB" id="3781046at2"/>
<keyword evidence="3" id="KW-1185">Reference proteome</keyword>
<proteinExistence type="predicted"/>
<keyword evidence="1" id="KW-0175">Coiled coil</keyword>
<feature type="coiled-coil region" evidence="1">
    <location>
        <begin position="39"/>
        <end position="91"/>
    </location>
</feature>
<evidence type="ECO:0000256" key="1">
    <source>
        <dbReference type="SAM" id="Coils"/>
    </source>
</evidence>
<evidence type="ECO:0000313" key="3">
    <source>
        <dbReference type="Proteomes" id="UP000033772"/>
    </source>
</evidence>
<reference evidence="2" key="1">
    <citation type="submission" date="2016-10" db="EMBL/GenBank/DDBJ databases">
        <title>Draft Genome Sequence of Nocardioides luteus Strain BAFB, an Alkane-Degrading Bacterium Isolated from JP-7 Polluted Soil.</title>
        <authorList>
            <person name="Brown L."/>
            <person name="Ruiz O.N."/>
            <person name="Gunasekera T."/>
        </authorList>
    </citation>
    <scope>NUCLEOTIDE SEQUENCE [LARGE SCALE GENOMIC DNA]</scope>
    <source>
        <strain evidence="2">BAFB</strain>
    </source>
</reference>
<accession>A0A1J4NAG7</accession>
<organism evidence="2 3">
    <name type="scientific">Nocardioides luteus</name>
    <dbReference type="NCBI Taxonomy" id="1844"/>
    <lineage>
        <taxon>Bacteria</taxon>
        <taxon>Bacillati</taxon>
        <taxon>Actinomycetota</taxon>
        <taxon>Actinomycetes</taxon>
        <taxon>Propionibacteriales</taxon>
        <taxon>Nocardioidaceae</taxon>
        <taxon>Nocardioides</taxon>
    </lineage>
</organism>
<evidence type="ECO:0000313" key="2">
    <source>
        <dbReference type="EMBL" id="OIJ28548.1"/>
    </source>
</evidence>
<comment type="caution">
    <text evidence="2">The sequence shown here is derived from an EMBL/GenBank/DDBJ whole genome shotgun (WGS) entry which is preliminary data.</text>
</comment>
<sequence length="146" mass="16094">MNETLVNTIKEVLTDAKVEIDKVHVDKPASKALGGGATAATLESLMNRATDRINSAMSQTSNALIKFVDGLDDAVRAVKDADEEAEEAFKKDMMLAVEMIDQPFFDNLTKDDRPNMPGFQLPFFPLSPEALQEIVSRSEFGQDQED</sequence>
<dbReference type="AlphaFoldDB" id="A0A1J4NAG7"/>
<gene>
    <name evidence="2" type="ORF">UG56_001845</name>
</gene>
<dbReference type="EMBL" id="JZDQ02000002">
    <property type="protein sequence ID" value="OIJ28548.1"/>
    <property type="molecule type" value="Genomic_DNA"/>
</dbReference>
<dbReference type="RefSeq" id="WP_045551583.1">
    <property type="nucleotide sequence ID" value="NZ_JZDQ02000002.1"/>
</dbReference>
<dbReference type="Proteomes" id="UP000033772">
    <property type="component" value="Unassembled WGS sequence"/>
</dbReference>
<name>A0A1J4NAG7_9ACTN</name>
<protein>
    <submittedName>
        <fullName evidence="2">Uncharacterized protein</fullName>
    </submittedName>
</protein>